<evidence type="ECO:0000256" key="2">
    <source>
        <dbReference type="ARBA" id="ARBA00023235"/>
    </source>
</evidence>
<dbReference type="GO" id="GO:0009982">
    <property type="term" value="F:pseudouridine synthase activity"/>
    <property type="evidence" value="ECO:0007669"/>
    <property type="project" value="InterPro"/>
</dbReference>
<dbReference type="EMBL" id="MGJT01000022">
    <property type="protein sequence ID" value="OGN12187.1"/>
    <property type="molecule type" value="Genomic_DNA"/>
</dbReference>
<evidence type="ECO:0000259" key="3">
    <source>
        <dbReference type="Pfam" id="PF00849"/>
    </source>
</evidence>
<comment type="similarity">
    <text evidence="1">Belongs to the pseudouridine synthase RluA family.</text>
</comment>
<dbReference type="GO" id="GO:0140098">
    <property type="term" value="F:catalytic activity, acting on RNA"/>
    <property type="evidence" value="ECO:0007669"/>
    <property type="project" value="UniProtKB-ARBA"/>
</dbReference>
<keyword evidence="2" id="KW-0413">Isomerase</keyword>
<evidence type="ECO:0000313" key="5">
    <source>
        <dbReference type="Proteomes" id="UP000178197"/>
    </source>
</evidence>
<accession>A0A1F8FGB1</accession>
<feature type="domain" description="Pseudouridine synthase RsuA/RluA-like" evidence="3">
    <location>
        <begin position="11"/>
        <end position="213"/>
    </location>
</feature>
<dbReference type="Gene3D" id="3.30.2350.10">
    <property type="entry name" value="Pseudouridine synthase"/>
    <property type="match status" value="2"/>
</dbReference>
<dbReference type="InterPro" id="IPR020103">
    <property type="entry name" value="PsdUridine_synth_cat_dom_sf"/>
</dbReference>
<gene>
    <name evidence="4" type="ORF">A3C71_00725</name>
</gene>
<dbReference type="Pfam" id="PF00849">
    <property type="entry name" value="PseudoU_synth_2"/>
    <property type="match status" value="1"/>
</dbReference>
<protein>
    <recommendedName>
        <fullName evidence="3">Pseudouridine synthase RsuA/RluA-like domain-containing protein</fullName>
    </recommendedName>
</protein>
<dbReference type="SUPFAM" id="SSF55120">
    <property type="entry name" value="Pseudouridine synthase"/>
    <property type="match status" value="1"/>
</dbReference>
<organism evidence="4 5">
    <name type="scientific">Candidatus Yanofskybacteria bacterium RIFCSPHIGHO2_02_FULL_43_15c</name>
    <dbReference type="NCBI Taxonomy" id="1802679"/>
    <lineage>
        <taxon>Bacteria</taxon>
        <taxon>Candidatus Yanofskyibacteriota</taxon>
    </lineage>
</organism>
<dbReference type="InterPro" id="IPR050188">
    <property type="entry name" value="RluA_PseudoU_synthase"/>
</dbReference>
<dbReference type="AlphaFoldDB" id="A0A1F8FGB1"/>
<dbReference type="PANTHER" id="PTHR21600">
    <property type="entry name" value="MITOCHONDRIAL RNA PSEUDOURIDINE SYNTHASE"/>
    <property type="match status" value="1"/>
</dbReference>
<dbReference type="PROSITE" id="PS01129">
    <property type="entry name" value="PSI_RLU"/>
    <property type="match status" value="1"/>
</dbReference>
<evidence type="ECO:0000256" key="1">
    <source>
        <dbReference type="ARBA" id="ARBA00010876"/>
    </source>
</evidence>
<evidence type="ECO:0000313" key="4">
    <source>
        <dbReference type="EMBL" id="OGN12187.1"/>
    </source>
</evidence>
<dbReference type="InterPro" id="IPR006224">
    <property type="entry name" value="PsdUridine_synth_RluA-like_CS"/>
</dbReference>
<dbReference type="GO" id="GO:0003723">
    <property type="term" value="F:RNA binding"/>
    <property type="evidence" value="ECO:0007669"/>
    <property type="project" value="InterPro"/>
</dbReference>
<dbReference type="Proteomes" id="UP000178197">
    <property type="component" value="Unassembled WGS sequence"/>
</dbReference>
<name>A0A1F8FGB1_9BACT</name>
<proteinExistence type="inferred from homology"/>
<dbReference type="PANTHER" id="PTHR21600:SF44">
    <property type="entry name" value="RIBOSOMAL LARGE SUBUNIT PSEUDOURIDINE SYNTHASE D"/>
    <property type="match status" value="1"/>
</dbReference>
<dbReference type="CDD" id="cd02869">
    <property type="entry name" value="PseudoU_synth_RluA_like"/>
    <property type="match status" value="1"/>
</dbReference>
<reference evidence="4 5" key="1">
    <citation type="journal article" date="2016" name="Nat. Commun.">
        <title>Thousands of microbial genomes shed light on interconnected biogeochemical processes in an aquifer system.</title>
        <authorList>
            <person name="Anantharaman K."/>
            <person name="Brown C.T."/>
            <person name="Hug L.A."/>
            <person name="Sharon I."/>
            <person name="Castelle C.J."/>
            <person name="Probst A.J."/>
            <person name="Thomas B.C."/>
            <person name="Singh A."/>
            <person name="Wilkins M.J."/>
            <person name="Karaoz U."/>
            <person name="Brodie E.L."/>
            <person name="Williams K.H."/>
            <person name="Hubbard S.S."/>
            <person name="Banfield J.F."/>
        </authorList>
    </citation>
    <scope>NUCLEOTIDE SEQUENCE [LARGE SCALE GENOMIC DNA]</scope>
</reference>
<sequence>MTLNIVYEDSDILILNKSAGISVHKTHPQDPNKTLVDFVLEKYPEIKDVGENPLRPGLVHRLDKDTSGLILLAKNQKTFEYFKNLFQTRQIKKTYLALVHGQLKNKKERIELPLGKIGTKQTTRIIGKKELKERAAITDYEVIKEYVAGKPDIHPLENSRGDSGRAKAPTEKLLLSARSRGSKVGCMADLPIYSLLQVYPQTGRTHQIRIHLKSIGHPLVCDSIYGGRKMVCPPELGRLFLHAQKLELKHLNGQNMVLEADPPEELTNFLKSLNISF</sequence>
<dbReference type="GO" id="GO:0000455">
    <property type="term" value="P:enzyme-directed rRNA pseudouridine synthesis"/>
    <property type="evidence" value="ECO:0007669"/>
    <property type="project" value="TreeGrafter"/>
</dbReference>
<comment type="caution">
    <text evidence="4">The sequence shown here is derived from an EMBL/GenBank/DDBJ whole genome shotgun (WGS) entry which is preliminary data.</text>
</comment>
<dbReference type="InterPro" id="IPR006145">
    <property type="entry name" value="PsdUridine_synth_RsuA/RluA"/>
</dbReference>